<organism evidence="3 4">
    <name type="scientific">Vibrio aestuarianus</name>
    <dbReference type="NCBI Taxonomy" id="28171"/>
    <lineage>
        <taxon>Bacteria</taxon>
        <taxon>Pseudomonadati</taxon>
        <taxon>Pseudomonadota</taxon>
        <taxon>Gammaproteobacteria</taxon>
        <taxon>Vibrionales</taxon>
        <taxon>Vibrionaceae</taxon>
        <taxon>Vibrio</taxon>
    </lineage>
</organism>
<sequence length="66" mass="6742">MNKLKYFGLGTIALLSTSAFAEGEVATAVADFQTTTISNITSIGVAMIAVAAVAIGFKWAKAALFG</sequence>
<dbReference type="Proteomes" id="UP001152658">
    <property type="component" value="Unassembled WGS sequence"/>
</dbReference>
<keyword evidence="1" id="KW-0812">Transmembrane</keyword>
<feature type="signal peptide" evidence="2">
    <location>
        <begin position="1"/>
        <end position="21"/>
    </location>
</feature>
<dbReference type="EMBL" id="CALYLK010000100">
    <property type="protein sequence ID" value="CAH8207531.1"/>
    <property type="molecule type" value="Genomic_DNA"/>
</dbReference>
<evidence type="ECO:0000256" key="1">
    <source>
        <dbReference type="SAM" id="Phobius"/>
    </source>
</evidence>
<keyword evidence="1" id="KW-0472">Membrane</keyword>
<keyword evidence="4" id="KW-1185">Reference proteome</keyword>
<accession>A0ABM9FL61</accession>
<feature type="transmembrane region" description="Helical" evidence="1">
    <location>
        <begin position="37"/>
        <end position="57"/>
    </location>
</feature>
<feature type="chain" id="PRO_5045042721" description="Major coat protein" evidence="2">
    <location>
        <begin position="22"/>
        <end position="66"/>
    </location>
</feature>
<dbReference type="InterPro" id="IPR008020">
    <property type="entry name" value="G8P"/>
</dbReference>
<evidence type="ECO:0000313" key="4">
    <source>
        <dbReference type="Proteomes" id="UP001152658"/>
    </source>
</evidence>
<proteinExistence type="predicted"/>
<comment type="caution">
    <text evidence="3">The sequence shown here is derived from an EMBL/GenBank/DDBJ whole genome shotgun (WGS) entry which is preliminary data.</text>
</comment>
<evidence type="ECO:0000256" key="2">
    <source>
        <dbReference type="SAM" id="SignalP"/>
    </source>
</evidence>
<keyword evidence="2" id="KW-0732">Signal</keyword>
<dbReference type="SUPFAM" id="SSF57987">
    <property type="entry name" value="Inovirus (filamentous phage) major coat protein"/>
    <property type="match status" value="1"/>
</dbReference>
<evidence type="ECO:0008006" key="5">
    <source>
        <dbReference type="Google" id="ProtNLM"/>
    </source>
</evidence>
<dbReference type="Gene3D" id="1.20.5.440">
    <property type="entry name" value="ATP synthase delta/epsilon subunit, C-terminal domain"/>
    <property type="match status" value="1"/>
</dbReference>
<keyword evidence="1" id="KW-1133">Transmembrane helix</keyword>
<name>A0ABM9FL61_9VIBR</name>
<gene>
    <name evidence="3" type="ORF">VAE063_620007</name>
</gene>
<reference evidence="3" key="1">
    <citation type="submission" date="2022-06" db="EMBL/GenBank/DDBJ databases">
        <authorList>
            <person name="Goudenege D."/>
            <person name="Le Roux F."/>
        </authorList>
    </citation>
    <scope>NUCLEOTIDE SEQUENCE</scope>
    <source>
        <strain evidence="3">12-063</strain>
    </source>
</reference>
<dbReference type="Pfam" id="PF05356">
    <property type="entry name" value="Phage_Coat_B"/>
    <property type="match status" value="1"/>
</dbReference>
<protein>
    <recommendedName>
        <fullName evidence="5">Major coat protein</fullName>
    </recommendedName>
</protein>
<dbReference type="RefSeq" id="WP_168786405.1">
    <property type="nucleotide sequence ID" value="NZ_CALYLF010000104.1"/>
</dbReference>
<evidence type="ECO:0000313" key="3">
    <source>
        <dbReference type="EMBL" id="CAH8207531.1"/>
    </source>
</evidence>